<gene>
    <name evidence="3" type="ORF">QN277_011961</name>
</gene>
<keyword evidence="2" id="KW-0012">Acyltransferase</keyword>
<reference evidence="3" key="1">
    <citation type="submission" date="2023-10" db="EMBL/GenBank/DDBJ databases">
        <title>Chromosome-level genome of the transformable northern wattle, Acacia crassicarpa.</title>
        <authorList>
            <person name="Massaro I."/>
            <person name="Sinha N.R."/>
            <person name="Poethig S."/>
            <person name="Leichty A.R."/>
        </authorList>
    </citation>
    <scope>NUCLEOTIDE SEQUENCE</scope>
    <source>
        <strain evidence="3">Acra3RX</strain>
        <tissue evidence="3">Leaf</tissue>
    </source>
</reference>
<dbReference type="EMBL" id="JAWXYG010000002">
    <property type="protein sequence ID" value="KAK4280323.1"/>
    <property type="molecule type" value="Genomic_DNA"/>
</dbReference>
<keyword evidence="4" id="KW-1185">Reference proteome</keyword>
<dbReference type="InterPro" id="IPR023213">
    <property type="entry name" value="CAT-like_dom_sf"/>
</dbReference>
<dbReference type="GO" id="GO:0016747">
    <property type="term" value="F:acyltransferase activity, transferring groups other than amino-acyl groups"/>
    <property type="evidence" value="ECO:0007669"/>
    <property type="project" value="UniProtKB-ARBA"/>
</dbReference>
<dbReference type="SUPFAM" id="SSF52777">
    <property type="entry name" value="CoA-dependent acyltransferases"/>
    <property type="match status" value="1"/>
</dbReference>
<dbReference type="AlphaFoldDB" id="A0AAE1TCX2"/>
<dbReference type="PANTHER" id="PTHR31625">
    <property type="match status" value="1"/>
</dbReference>
<evidence type="ECO:0000256" key="2">
    <source>
        <dbReference type="ARBA" id="ARBA00023315"/>
    </source>
</evidence>
<dbReference type="Pfam" id="PF02458">
    <property type="entry name" value="Transferase"/>
    <property type="match status" value="1"/>
</dbReference>
<accession>A0AAE1TCX2</accession>
<evidence type="ECO:0000256" key="1">
    <source>
        <dbReference type="ARBA" id="ARBA00022679"/>
    </source>
</evidence>
<keyword evidence="1" id="KW-0808">Transferase</keyword>
<evidence type="ECO:0000313" key="4">
    <source>
        <dbReference type="Proteomes" id="UP001293593"/>
    </source>
</evidence>
<evidence type="ECO:0008006" key="5">
    <source>
        <dbReference type="Google" id="ProtNLM"/>
    </source>
</evidence>
<comment type="caution">
    <text evidence="3">The sequence shown here is derived from an EMBL/GenBank/DDBJ whole genome shotgun (WGS) entry which is preliminary data.</text>
</comment>
<name>A0AAE1TCX2_9FABA</name>
<dbReference type="Proteomes" id="UP001293593">
    <property type="component" value="Unassembled WGS sequence"/>
</dbReference>
<protein>
    <recommendedName>
        <fullName evidence="5">Phenolic glucoside malonyltransferase 1-like</fullName>
    </recommendedName>
</protein>
<dbReference type="InterPro" id="IPR051504">
    <property type="entry name" value="Plant_metabolite_acyltrans"/>
</dbReference>
<sequence>MAKPASSLKVLEVCRVAPLPEAKPSAPALETSLPLTFFDIIWLRFTPIERLFFYEYAHPPSSFFHSLLPKLKHSLSLTLRHFLPLTGNIIWPPHSPKPFIRYVSGNGVSLTVAESNADFNVLSSSNFSEAEESLRFVPDLTVSDEEASIVSLQITLFPNSGFSIGITAHHATMDGKSSTLFIKAWAYICSKLDEPLSDSSLPENLMPFYDRSVIKDSFGVAEIFSNHWSKLGGPNNRSLKFWNPKKTDQGKRTRGTFEFFPSDIQKLKKIAESKLNNKKIHVSTFSVACAYVLECLVKAEQIKEDNLLFVFAVDCRYRLDPSVPPTYFGSCVGGAKAVTETKNLLGNDGFIAVLEALSDALKRFEDDGLCGAETMMTEMETLMKTNLRLFSTAGSPRFEVYGIDFGCGRPKKVEIVSIGETGALSLSESKNGNGGIEIGLVLNKTEMESFAALFHKGLSSSS</sequence>
<organism evidence="3 4">
    <name type="scientific">Acacia crassicarpa</name>
    <name type="common">northern wattle</name>
    <dbReference type="NCBI Taxonomy" id="499986"/>
    <lineage>
        <taxon>Eukaryota</taxon>
        <taxon>Viridiplantae</taxon>
        <taxon>Streptophyta</taxon>
        <taxon>Embryophyta</taxon>
        <taxon>Tracheophyta</taxon>
        <taxon>Spermatophyta</taxon>
        <taxon>Magnoliopsida</taxon>
        <taxon>eudicotyledons</taxon>
        <taxon>Gunneridae</taxon>
        <taxon>Pentapetalae</taxon>
        <taxon>rosids</taxon>
        <taxon>fabids</taxon>
        <taxon>Fabales</taxon>
        <taxon>Fabaceae</taxon>
        <taxon>Caesalpinioideae</taxon>
        <taxon>mimosoid clade</taxon>
        <taxon>Acacieae</taxon>
        <taxon>Acacia</taxon>
    </lineage>
</organism>
<dbReference type="Gene3D" id="3.30.559.10">
    <property type="entry name" value="Chloramphenicol acetyltransferase-like domain"/>
    <property type="match status" value="2"/>
</dbReference>
<evidence type="ECO:0000313" key="3">
    <source>
        <dbReference type="EMBL" id="KAK4280323.1"/>
    </source>
</evidence>
<proteinExistence type="predicted"/>